<evidence type="ECO:0000313" key="3">
    <source>
        <dbReference type="Proteomes" id="UP000186216"/>
    </source>
</evidence>
<geneLocation type="plasmid" evidence="2 4">
    <name>p242883</name>
</geneLocation>
<dbReference type="RefSeq" id="WP_141225861.1">
    <property type="nucleotide sequence ID" value="NZ_CP067141.1"/>
</dbReference>
<dbReference type="EMBL" id="CP067141">
    <property type="protein sequence ID" value="WCR05478.1"/>
    <property type="molecule type" value="Genomic_DNA"/>
</dbReference>
<gene>
    <name evidence="2" type="ORF">JHX88_21665</name>
    <name evidence="1" type="ORF">SAMN05421772_110151</name>
</gene>
<dbReference type="Proteomes" id="UP001215549">
    <property type="component" value="Plasmid p242883"/>
</dbReference>
<evidence type="ECO:0000313" key="4">
    <source>
        <dbReference type="Proteomes" id="UP001215549"/>
    </source>
</evidence>
<dbReference type="Proteomes" id="UP000186216">
    <property type="component" value="Unassembled WGS sequence"/>
</dbReference>
<organism evidence="1 3">
    <name type="scientific">Paracoccus saliphilus</name>
    <dbReference type="NCBI Taxonomy" id="405559"/>
    <lineage>
        <taxon>Bacteria</taxon>
        <taxon>Pseudomonadati</taxon>
        <taxon>Pseudomonadota</taxon>
        <taxon>Alphaproteobacteria</taxon>
        <taxon>Rhodobacterales</taxon>
        <taxon>Paracoccaceae</taxon>
        <taxon>Paracoccus</taxon>
    </lineage>
</organism>
<evidence type="ECO:0000313" key="2">
    <source>
        <dbReference type="EMBL" id="WCR05478.1"/>
    </source>
</evidence>
<accession>A0AA45W5X0</accession>
<reference evidence="1 3" key="1">
    <citation type="submission" date="2017-01" db="EMBL/GenBank/DDBJ databases">
        <authorList>
            <person name="Varghese N."/>
            <person name="Submissions S."/>
        </authorList>
    </citation>
    <scope>NUCLEOTIDE SEQUENCE [LARGE SCALE GENOMIC DNA]</scope>
    <source>
        <strain evidence="1 3">DSM 18447</strain>
    </source>
</reference>
<keyword evidence="2" id="KW-0614">Plasmid</keyword>
<keyword evidence="4" id="KW-1185">Reference proteome</keyword>
<protein>
    <submittedName>
        <fullName evidence="1">Uncharacterized protein</fullName>
    </submittedName>
</protein>
<dbReference type="EMBL" id="FTOU01000010">
    <property type="protein sequence ID" value="SIS97202.1"/>
    <property type="molecule type" value="Genomic_DNA"/>
</dbReference>
<reference evidence="2 4" key="2">
    <citation type="submission" date="2021-01" db="EMBL/GenBank/DDBJ databases">
        <title>Biogeographic distribution of Paracoccus.</title>
        <authorList>
            <person name="Hollensteiner J."/>
            <person name="Leineberger J."/>
            <person name="Brinkhoff T."/>
            <person name="Daniel R."/>
        </authorList>
    </citation>
    <scope>NUCLEOTIDE SEQUENCE [LARGE SCALE GENOMIC DNA]</scope>
    <source>
        <strain evidence="2 4">DSM 18447</strain>
        <plasmid evidence="2 4">p242883</plasmid>
    </source>
</reference>
<evidence type="ECO:0000313" key="1">
    <source>
        <dbReference type="EMBL" id="SIS97202.1"/>
    </source>
</evidence>
<proteinExistence type="predicted"/>
<dbReference type="AlphaFoldDB" id="A0AA45W5X0"/>
<name>A0AA45W5X0_9RHOB</name>
<sequence>MLGGLLSPVSGLLGSIVGGVSGVYDGVQDVAEGLAPGSMHGKTLTGNLLGDNGVVDDLLGNAGELDITGAVSDVYSDLIGPGGAVNNLGEGGGLGVEGLLGNTLGLADGLLGTADGLTDGLPDLGGLL</sequence>